<dbReference type="InterPro" id="IPR003594">
    <property type="entry name" value="HATPase_dom"/>
</dbReference>
<dbReference type="PRINTS" id="PR00344">
    <property type="entry name" value="BCTRLSENSOR"/>
</dbReference>
<sequence>MSDNESGKLISKREQRHHSLFSELPLGVIEQDWSMIKKKIDKLNAEEIENLPLYFKNNPLFLRSLVDSIKINCVNDSILKIYGANSEAEFLKAEENAEGWWDEEWENLYASEISALASTNKINYQELKESRMDGSIFDVRLITRLVSGDEDTWQRILTIVEDVTERKTYEAELIKAHQKLKDKQRQLVHSEKLASVGLLAAGVAHEINNPNGFVKSNLEALADYKNSINAVFQVYSELEQALMLHQEILNESEIGELLNNVLEIKQQQHLDYILSDIPKLLDDSINGTVRIQKIVMDLKQFSRVDDTGLKWVDLNEEVIETALRIVWSELKYKCKLNKSLAPLPKYKCRPGELGQVIMNLLLNAGHAIGVKGEVSLTSEITDMAINISVADTGLGITEDDILKIFDPFYTSKEIGKGIGLGLSISQSIVEKHGGTISVDSDVNKGTVFTVSLPLD</sequence>
<dbReference type="PROSITE" id="PS50113">
    <property type="entry name" value="PAC"/>
    <property type="match status" value="1"/>
</dbReference>
<gene>
    <name evidence="5" type="ORF">RGQ13_07075</name>
</gene>
<dbReference type="Gene3D" id="3.30.565.10">
    <property type="entry name" value="Histidine kinase-like ATPase, C-terminal domain"/>
    <property type="match status" value="1"/>
</dbReference>
<dbReference type="InterPro" id="IPR000700">
    <property type="entry name" value="PAS-assoc_C"/>
</dbReference>
<protein>
    <recommendedName>
        <fullName evidence="2">histidine kinase</fullName>
        <ecNumber evidence="2">2.7.13.3</ecNumber>
    </recommendedName>
</protein>
<dbReference type="Gene3D" id="1.10.287.130">
    <property type="match status" value="1"/>
</dbReference>
<dbReference type="SUPFAM" id="SSF55874">
    <property type="entry name" value="ATPase domain of HSP90 chaperone/DNA topoisomerase II/histidine kinase"/>
    <property type="match status" value="1"/>
</dbReference>
<evidence type="ECO:0000259" key="4">
    <source>
        <dbReference type="PROSITE" id="PS50113"/>
    </source>
</evidence>
<evidence type="ECO:0000313" key="6">
    <source>
        <dbReference type="Proteomes" id="UP001258994"/>
    </source>
</evidence>
<reference evidence="6" key="1">
    <citation type="submission" date="2023-09" db="EMBL/GenBank/DDBJ databases">
        <authorList>
            <person name="Li S."/>
            <person name="Li X."/>
            <person name="Zhang C."/>
            <person name="Zhao Z."/>
        </authorList>
    </citation>
    <scope>NUCLEOTIDE SEQUENCE [LARGE SCALE GENOMIC DNA]</scope>
    <source>
        <strain evidence="6">SQ149</strain>
    </source>
</reference>
<dbReference type="InterPro" id="IPR000014">
    <property type="entry name" value="PAS"/>
</dbReference>
<proteinExistence type="predicted"/>
<dbReference type="EC" id="2.7.13.3" evidence="2"/>
<comment type="catalytic activity">
    <reaction evidence="1">
        <text>ATP + protein L-histidine = ADP + protein N-phospho-L-histidine.</text>
        <dbReference type="EC" id="2.7.13.3"/>
    </reaction>
</comment>
<evidence type="ECO:0000313" key="5">
    <source>
        <dbReference type="EMBL" id="WNC73748.1"/>
    </source>
</evidence>
<dbReference type="InterPro" id="IPR036890">
    <property type="entry name" value="HATPase_C_sf"/>
</dbReference>
<keyword evidence="6" id="KW-1185">Reference proteome</keyword>
<dbReference type="EMBL" id="CP134145">
    <property type="protein sequence ID" value="WNC73748.1"/>
    <property type="molecule type" value="Genomic_DNA"/>
</dbReference>
<feature type="domain" description="PAC" evidence="4">
    <location>
        <begin position="123"/>
        <end position="175"/>
    </location>
</feature>
<dbReference type="Gene3D" id="3.30.450.20">
    <property type="entry name" value="PAS domain"/>
    <property type="match status" value="1"/>
</dbReference>
<dbReference type="PANTHER" id="PTHR43065:SF50">
    <property type="entry name" value="HISTIDINE KINASE"/>
    <property type="match status" value="1"/>
</dbReference>
<dbReference type="SUPFAM" id="SSF55785">
    <property type="entry name" value="PYP-like sensor domain (PAS domain)"/>
    <property type="match status" value="1"/>
</dbReference>
<dbReference type="Pfam" id="PF02518">
    <property type="entry name" value="HATPase_c"/>
    <property type="match status" value="1"/>
</dbReference>
<evidence type="ECO:0000259" key="3">
    <source>
        <dbReference type="PROSITE" id="PS50109"/>
    </source>
</evidence>
<feature type="domain" description="Histidine kinase" evidence="3">
    <location>
        <begin position="202"/>
        <end position="455"/>
    </location>
</feature>
<dbReference type="Proteomes" id="UP001258994">
    <property type="component" value="Chromosome"/>
</dbReference>
<dbReference type="InterPro" id="IPR035965">
    <property type="entry name" value="PAS-like_dom_sf"/>
</dbReference>
<evidence type="ECO:0000256" key="2">
    <source>
        <dbReference type="ARBA" id="ARBA00012438"/>
    </source>
</evidence>
<dbReference type="RefSeq" id="WP_348392858.1">
    <property type="nucleotide sequence ID" value="NZ_CP134145.1"/>
</dbReference>
<accession>A0ABY9TY70</accession>
<evidence type="ECO:0000256" key="1">
    <source>
        <dbReference type="ARBA" id="ARBA00000085"/>
    </source>
</evidence>
<dbReference type="PROSITE" id="PS50109">
    <property type="entry name" value="HIS_KIN"/>
    <property type="match status" value="1"/>
</dbReference>
<organism evidence="5 6">
    <name type="scientific">Thalassotalea psychrophila</name>
    <dbReference type="NCBI Taxonomy" id="3065647"/>
    <lineage>
        <taxon>Bacteria</taxon>
        <taxon>Pseudomonadati</taxon>
        <taxon>Pseudomonadota</taxon>
        <taxon>Gammaproteobacteria</taxon>
        <taxon>Alteromonadales</taxon>
        <taxon>Colwelliaceae</taxon>
        <taxon>Thalassotalea</taxon>
    </lineage>
</organism>
<dbReference type="InterPro" id="IPR005467">
    <property type="entry name" value="His_kinase_dom"/>
</dbReference>
<dbReference type="GO" id="GO:0005524">
    <property type="term" value="F:ATP binding"/>
    <property type="evidence" value="ECO:0007669"/>
    <property type="project" value="UniProtKB-KW"/>
</dbReference>
<keyword evidence="5" id="KW-0547">Nucleotide-binding</keyword>
<dbReference type="InterPro" id="IPR004358">
    <property type="entry name" value="Sig_transdc_His_kin-like_C"/>
</dbReference>
<keyword evidence="5" id="KW-0067">ATP-binding</keyword>
<dbReference type="SMART" id="SM00387">
    <property type="entry name" value="HATPase_c"/>
    <property type="match status" value="1"/>
</dbReference>
<dbReference type="NCBIfam" id="TIGR00229">
    <property type="entry name" value="sensory_box"/>
    <property type="match status" value="1"/>
</dbReference>
<dbReference type="PANTHER" id="PTHR43065">
    <property type="entry name" value="SENSOR HISTIDINE KINASE"/>
    <property type="match status" value="1"/>
</dbReference>
<name>A0ABY9TY70_9GAMM</name>